<name>A0A323TJW9_9BACI</name>
<keyword evidence="1" id="KW-0472">Membrane</keyword>
<feature type="domain" description="Polysaccharide pyruvyl transferase" evidence="2">
    <location>
        <begin position="13"/>
        <end position="303"/>
    </location>
</feature>
<keyword evidence="3" id="KW-0808">Transferase</keyword>
<organism evidence="3 4">
    <name type="scientific">Salipaludibacillus keqinensis</name>
    <dbReference type="NCBI Taxonomy" id="2045207"/>
    <lineage>
        <taxon>Bacteria</taxon>
        <taxon>Bacillati</taxon>
        <taxon>Bacillota</taxon>
        <taxon>Bacilli</taxon>
        <taxon>Bacillales</taxon>
        <taxon>Bacillaceae</taxon>
    </lineage>
</organism>
<accession>A0A323TJW9</accession>
<dbReference type="EMBL" id="PDOD01000001">
    <property type="protein sequence ID" value="PYZ95079.1"/>
    <property type="molecule type" value="Genomic_DNA"/>
</dbReference>
<evidence type="ECO:0000256" key="1">
    <source>
        <dbReference type="SAM" id="Phobius"/>
    </source>
</evidence>
<dbReference type="OrthoDB" id="3188137at2"/>
<dbReference type="AlphaFoldDB" id="A0A323TJW9"/>
<feature type="transmembrane region" description="Helical" evidence="1">
    <location>
        <begin position="285"/>
        <end position="303"/>
    </location>
</feature>
<protein>
    <submittedName>
        <fullName evidence="3">Transferase</fullName>
    </submittedName>
</protein>
<dbReference type="PANTHER" id="PTHR36836:SF1">
    <property type="entry name" value="COLANIC ACID BIOSYNTHESIS PROTEIN WCAK"/>
    <property type="match status" value="1"/>
</dbReference>
<dbReference type="PANTHER" id="PTHR36836">
    <property type="entry name" value="COLANIC ACID BIOSYNTHESIS PROTEIN WCAK"/>
    <property type="match status" value="1"/>
</dbReference>
<comment type="caution">
    <text evidence="3">The sequence shown here is derived from an EMBL/GenBank/DDBJ whole genome shotgun (WGS) entry which is preliminary data.</text>
</comment>
<evidence type="ECO:0000313" key="3">
    <source>
        <dbReference type="EMBL" id="PYZ95079.1"/>
    </source>
</evidence>
<keyword evidence="4" id="KW-1185">Reference proteome</keyword>
<keyword evidence="1" id="KW-0812">Transmembrane</keyword>
<evidence type="ECO:0000259" key="2">
    <source>
        <dbReference type="Pfam" id="PF04230"/>
    </source>
</evidence>
<dbReference type="RefSeq" id="WP_110608714.1">
    <property type="nucleotide sequence ID" value="NZ_PDOD01000001.1"/>
</dbReference>
<dbReference type="InterPro" id="IPR007345">
    <property type="entry name" value="Polysacch_pyruvyl_Trfase"/>
</dbReference>
<keyword evidence="1" id="KW-1133">Transmembrane helix</keyword>
<reference evidence="3 4" key="1">
    <citation type="submission" date="2017-10" db="EMBL/GenBank/DDBJ databases">
        <title>Bacillus sp. nov., a halophilic bacterium isolated from a Keqin Lake.</title>
        <authorList>
            <person name="Wang H."/>
        </authorList>
    </citation>
    <scope>NUCLEOTIDE SEQUENCE [LARGE SCALE GENOMIC DNA]</scope>
    <source>
        <strain evidence="3 4">KQ-12</strain>
    </source>
</reference>
<dbReference type="Proteomes" id="UP000248214">
    <property type="component" value="Unassembled WGS sequence"/>
</dbReference>
<dbReference type="Pfam" id="PF04230">
    <property type="entry name" value="PS_pyruv_trans"/>
    <property type="match status" value="1"/>
</dbReference>
<evidence type="ECO:0000313" key="4">
    <source>
        <dbReference type="Proteomes" id="UP000248214"/>
    </source>
</evidence>
<proteinExistence type="predicted"/>
<gene>
    <name evidence="3" type="ORF">CR194_06075</name>
</gene>
<sequence length="373" mass="43903">MRKLFVDIYLQFNLGDDLFLDILARRYPKTTLTLNYLGREYQDFLSQYENVQTRDYSIINKVFQRLKLKDTITNYEKIAQEQDGLLFIGGSIFREESYHGSLYMDRLKMIEEFTKRKKPVYIIGANFGPYNSFKFFKDYEYLFKLCEDVCFRDYYSFELFKHLPQVRYAPDIVFSMDVEKYREVHPKKVVGYSIIDVNHKLGLSQYYEEYILSTTKSIEMLVSKGYMCCLMSFCKKEGDLKVIEKVKRNLSAQTRKYVTTYVYKGDINETLTTIASFSLFIAARFHANIVALLFGIGLMPVIYSQKTMNILEDLSIDKVKVPMNELNLQHEEKMINEAFKNTINTQDMTAVSIKHFDKLTNFLKPLIEKKGAI</sequence>
<dbReference type="GO" id="GO:0016740">
    <property type="term" value="F:transferase activity"/>
    <property type="evidence" value="ECO:0007669"/>
    <property type="project" value="UniProtKB-KW"/>
</dbReference>